<dbReference type="Pfam" id="PF13340">
    <property type="entry name" value="DUF4096"/>
    <property type="match status" value="1"/>
</dbReference>
<dbReference type="PANTHER" id="PTHR30007">
    <property type="entry name" value="PHP DOMAIN PROTEIN"/>
    <property type="match status" value="1"/>
</dbReference>
<keyword evidence="4" id="KW-1185">Reference proteome</keyword>
<evidence type="ECO:0000313" key="3">
    <source>
        <dbReference type="EMBL" id="MBS2966670.1"/>
    </source>
</evidence>
<protein>
    <submittedName>
        <fullName evidence="3">IS5 family transposase</fullName>
    </submittedName>
</protein>
<sequence>MTDAEWAILEPLLPTPACTTAGGGHPERYCRREIVDALRYLVDQGCKWRGLPRDFAPWKRVYAYFQRWEKAQVTEQVVDELRRRVRVAVGRDPEPSAAIVDSQSVRAAATVGVGSRGWDQAKKVTGRKRHIAVDTLGLLICVVAGPANVQDRDAARVLFALLRLVCPTVRLVWADGGYAGELVKTAKRYWSLAVEIVKRCDAATGFVVLPRRWVVERSFAHLANARRTVRDYERFEETHEAMVRWAAIRMMTRLAAQHAA</sequence>
<comment type="caution">
    <text evidence="3">The sequence shown here is derived from an EMBL/GenBank/DDBJ whole genome shotgun (WGS) entry which is preliminary data.</text>
</comment>
<accession>A0A8J8BFI1</accession>
<dbReference type="InterPro" id="IPR025161">
    <property type="entry name" value="IS402-like_dom"/>
</dbReference>
<reference evidence="3" key="1">
    <citation type="submission" date="2021-04" db="EMBL/GenBank/DDBJ databases">
        <title>Genome based classification of Actinospica acidithermotolerans sp. nov., an actinobacterium isolated from an Indonesian hot spring.</title>
        <authorList>
            <person name="Kusuma A.B."/>
            <person name="Putra K.E."/>
            <person name="Nafisah S."/>
            <person name="Loh J."/>
            <person name="Nouioui I."/>
            <person name="Goodfellow M."/>
        </authorList>
    </citation>
    <scope>NUCLEOTIDE SEQUENCE</scope>
    <source>
        <strain evidence="3">DSM 45618</strain>
    </source>
</reference>
<evidence type="ECO:0000313" key="4">
    <source>
        <dbReference type="Proteomes" id="UP000677913"/>
    </source>
</evidence>
<organism evidence="3 4">
    <name type="scientific">Actinocrinis puniceicyclus</name>
    <dbReference type="NCBI Taxonomy" id="977794"/>
    <lineage>
        <taxon>Bacteria</taxon>
        <taxon>Bacillati</taxon>
        <taxon>Actinomycetota</taxon>
        <taxon>Actinomycetes</taxon>
        <taxon>Catenulisporales</taxon>
        <taxon>Actinospicaceae</taxon>
        <taxon>Actinocrinis</taxon>
    </lineage>
</organism>
<dbReference type="Proteomes" id="UP000677913">
    <property type="component" value="Unassembled WGS sequence"/>
</dbReference>
<dbReference type="AlphaFoldDB" id="A0A8J8BFI1"/>
<evidence type="ECO:0000259" key="2">
    <source>
        <dbReference type="Pfam" id="PF13340"/>
    </source>
</evidence>
<proteinExistence type="predicted"/>
<evidence type="ECO:0000259" key="1">
    <source>
        <dbReference type="Pfam" id="PF01609"/>
    </source>
</evidence>
<gene>
    <name evidence="3" type="ORF">KGA66_26775</name>
</gene>
<dbReference type="NCBIfam" id="NF033580">
    <property type="entry name" value="transpos_IS5_3"/>
    <property type="match status" value="1"/>
</dbReference>
<dbReference type="EMBL" id="JAGSXH010000177">
    <property type="protein sequence ID" value="MBS2966670.1"/>
    <property type="molecule type" value="Genomic_DNA"/>
</dbReference>
<dbReference type="Pfam" id="PF01609">
    <property type="entry name" value="DDE_Tnp_1"/>
    <property type="match status" value="1"/>
</dbReference>
<feature type="domain" description="Insertion element IS402-like" evidence="2">
    <location>
        <begin position="1"/>
        <end position="77"/>
    </location>
</feature>
<dbReference type="InterPro" id="IPR002559">
    <property type="entry name" value="Transposase_11"/>
</dbReference>
<dbReference type="GO" id="GO:0003677">
    <property type="term" value="F:DNA binding"/>
    <property type="evidence" value="ECO:0007669"/>
    <property type="project" value="InterPro"/>
</dbReference>
<name>A0A8J8BFI1_9ACTN</name>
<dbReference type="GO" id="GO:0006313">
    <property type="term" value="P:DNA transposition"/>
    <property type="evidence" value="ECO:0007669"/>
    <property type="project" value="InterPro"/>
</dbReference>
<feature type="domain" description="Transposase IS4-like" evidence="1">
    <location>
        <begin position="94"/>
        <end position="250"/>
    </location>
</feature>
<dbReference type="PANTHER" id="PTHR30007:SF0">
    <property type="entry name" value="TRANSPOSASE"/>
    <property type="match status" value="1"/>
</dbReference>
<dbReference type="RefSeq" id="WP_211471974.1">
    <property type="nucleotide sequence ID" value="NZ_JAGSXH010000177.1"/>
</dbReference>
<dbReference type="GO" id="GO:0004803">
    <property type="term" value="F:transposase activity"/>
    <property type="evidence" value="ECO:0007669"/>
    <property type="project" value="InterPro"/>
</dbReference>